<reference evidence="3" key="1">
    <citation type="submission" date="2018-07" db="EMBL/GenBank/DDBJ databases">
        <authorList>
            <person name="Quirk P.G."/>
            <person name="Krulwich T.A."/>
        </authorList>
    </citation>
    <scope>NUCLEOTIDE SEQUENCE</scope>
</reference>
<dbReference type="InterPro" id="IPR050179">
    <property type="entry name" value="Trans_hexapeptide_repeat"/>
</dbReference>
<dbReference type="Pfam" id="PF00132">
    <property type="entry name" value="Hexapep"/>
    <property type="match status" value="1"/>
</dbReference>
<dbReference type="InterPro" id="IPR011004">
    <property type="entry name" value="Trimer_LpxA-like_sf"/>
</dbReference>
<evidence type="ECO:0000256" key="1">
    <source>
        <dbReference type="ARBA" id="ARBA00022679"/>
    </source>
</evidence>
<dbReference type="AlphaFoldDB" id="A0A380TI10"/>
<dbReference type="PANTHER" id="PTHR43300:SF11">
    <property type="entry name" value="ACETYLTRANSFERASE RV3034C-RELATED"/>
    <property type="match status" value="1"/>
</dbReference>
<dbReference type="PANTHER" id="PTHR43300">
    <property type="entry name" value="ACETYLTRANSFERASE"/>
    <property type="match status" value="1"/>
</dbReference>
<dbReference type="PROSITE" id="PS00101">
    <property type="entry name" value="HEXAPEP_TRANSFERASES"/>
    <property type="match status" value="1"/>
</dbReference>
<evidence type="ECO:0000313" key="3">
    <source>
        <dbReference type="EMBL" id="SUS07339.1"/>
    </source>
</evidence>
<dbReference type="InterPro" id="IPR001451">
    <property type="entry name" value="Hexapep"/>
</dbReference>
<name>A0A380TI10_9ZZZZ</name>
<dbReference type="GO" id="GO:0016740">
    <property type="term" value="F:transferase activity"/>
    <property type="evidence" value="ECO:0007669"/>
    <property type="project" value="UniProtKB-KW"/>
</dbReference>
<dbReference type="SUPFAM" id="SSF51161">
    <property type="entry name" value="Trimeric LpxA-like enzymes"/>
    <property type="match status" value="1"/>
</dbReference>
<dbReference type="CDD" id="cd03349">
    <property type="entry name" value="LbH_XAT"/>
    <property type="match status" value="1"/>
</dbReference>
<accession>A0A380TI10</accession>
<feature type="region of interest" description="Disordered" evidence="2">
    <location>
        <begin position="274"/>
        <end position="304"/>
    </location>
</feature>
<proteinExistence type="predicted"/>
<gene>
    <name evidence="3" type="ORF">DF3PB_4160002</name>
</gene>
<dbReference type="InterPro" id="IPR018357">
    <property type="entry name" value="Hexapep_transf_CS"/>
</dbReference>
<sequence>MKPILAATRGVLHEILAQNEVIVRDESSLKRSYFPNTDNKVTIYPPISLLSWPGKICSIGAHTFIGESPDFESVQSIGSYCAIAGHIIVGKAEHPTNFLSVHNAFYAVGGTTSFSSERRDYFEHNRRLVMNAKAKHRADGRADQTVVIGNDVWIGARVVIRRGVTIGDGAIIGAGSVVTRDIPPYTIAAGVPARVIKKRFNERTIERLLQIKWWNYSLRSLDGIDVTNVDSALDELERRIAIGRAEPRHNKRLSVCAIGDGGYEVEVLDDGPVAPAEAQAGRSDPAWSRGKSAEPRMRILSTQS</sequence>
<dbReference type="Gene3D" id="2.160.10.10">
    <property type="entry name" value="Hexapeptide repeat proteins"/>
    <property type="match status" value="1"/>
</dbReference>
<evidence type="ECO:0000256" key="2">
    <source>
        <dbReference type="SAM" id="MobiDB-lite"/>
    </source>
</evidence>
<keyword evidence="1 3" id="KW-0808">Transferase</keyword>
<protein>
    <submittedName>
        <fullName evidence="3">Acetyltransferase (Modular protein)</fullName>
    </submittedName>
</protein>
<organism evidence="3">
    <name type="scientific">metagenome</name>
    <dbReference type="NCBI Taxonomy" id="256318"/>
    <lineage>
        <taxon>unclassified sequences</taxon>
        <taxon>metagenomes</taxon>
    </lineage>
</organism>
<dbReference type="EMBL" id="UIDG01000353">
    <property type="protein sequence ID" value="SUS07339.1"/>
    <property type="molecule type" value="Genomic_DNA"/>
</dbReference>